<sequence>MAELQRPIIVSDFDGTVYRSDEPIRFYARQVAGALDGAEAVRFLDVFERYLAEGVAAAEGGADQAEAALLRAAEDGWGVVQALADGHRIDPDTVQRAFLASRVHMLDEACSLELVEPLIALYAQLRGEVRIVLATNSPAEGLAPLLARMGLADAFDEVVPGAAKPAGLRRWIGANLADRPAELLLSIGDHYRNDIEPAAALGAATAYIDRFRRADGPATATGDRAEDLLPALTAWAHRATSRNAPSI</sequence>
<name>A0ABW0XB08_9ACTN</name>
<accession>A0ABW0XB08</accession>
<dbReference type="SUPFAM" id="SSF56784">
    <property type="entry name" value="HAD-like"/>
    <property type="match status" value="1"/>
</dbReference>
<comment type="caution">
    <text evidence="1">The sequence shown here is derived from an EMBL/GenBank/DDBJ whole genome shotgun (WGS) entry which is preliminary data.</text>
</comment>
<dbReference type="EMBL" id="JBHSOF010000031">
    <property type="protein sequence ID" value="MFC5665725.1"/>
    <property type="molecule type" value="Genomic_DNA"/>
</dbReference>
<dbReference type="InterPro" id="IPR023214">
    <property type="entry name" value="HAD_sf"/>
</dbReference>
<reference evidence="2" key="1">
    <citation type="journal article" date="2019" name="Int. J. Syst. Evol. Microbiol.">
        <title>The Global Catalogue of Microorganisms (GCM) 10K type strain sequencing project: providing services to taxonomists for standard genome sequencing and annotation.</title>
        <authorList>
            <consortium name="The Broad Institute Genomics Platform"/>
            <consortium name="The Broad Institute Genome Sequencing Center for Infectious Disease"/>
            <person name="Wu L."/>
            <person name="Ma J."/>
        </authorList>
    </citation>
    <scope>NUCLEOTIDE SEQUENCE [LARGE SCALE GENOMIC DNA]</scope>
    <source>
        <strain evidence="2">CGMCC 4.1437</strain>
    </source>
</reference>
<dbReference type="Gene3D" id="3.40.50.1000">
    <property type="entry name" value="HAD superfamily/HAD-like"/>
    <property type="match status" value="1"/>
</dbReference>
<evidence type="ECO:0000313" key="2">
    <source>
        <dbReference type="Proteomes" id="UP001595975"/>
    </source>
</evidence>
<keyword evidence="1" id="KW-0378">Hydrolase</keyword>
<proteinExistence type="predicted"/>
<dbReference type="InterPro" id="IPR036412">
    <property type="entry name" value="HAD-like_sf"/>
</dbReference>
<organism evidence="1 2">
    <name type="scientific">Kitasatospora misakiensis</name>
    <dbReference type="NCBI Taxonomy" id="67330"/>
    <lineage>
        <taxon>Bacteria</taxon>
        <taxon>Bacillati</taxon>
        <taxon>Actinomycetota</taxon>
        <taxon>Actinomycetes</taxon>
        <taxon>Kitasatosporales</taxon>
        <taxon>Streptomycetaceae</taxon>
        <taxon>Kitasatospora</taxon>
    </lineage>
</organism>
<dbReference type="Proteomes" id="UP001595975">
    <property type="component" value="Unassembled WGS sequence"/>
</dbReference>
<protein>
    <submittedName>
        <fullName evidence="1">HAD family hydrolase</fullName>
        <ecNumber evidence="1">3.1.3.-</ecNumber>
    </submittedName>
</protein>
<dbReference type="Pfam" id="PF00702">
    <property type="entry name" value="Hydrolase"/>
    <property type="match status" value="1"/>
</dbReference>
<gene>
    <name evidence="1" type="ORF">ACFP3U_22425</name>
</gene>
<evidence type="ECO:0000313" key="1">
    <source>
        <dbReference type="EMBL" id="MFC5665725.1"/>
    </source>
</evidence>
<dbReference type="RefSeq" id="WP_380227400.1">
    <property type="nucleotide sequence ID" value="NZ_JBHSOF010000031.1"/>
</dbReference>
<keyword evidence="2" id="KW-1185">Reference proteome</keyword>
<dbReference type="GO" id="GO:0016787">
    <property type="term" value="F:hydrolase activity"/>
    <property type="evidence" value="ECO:0007669"/>
    <property type="project" value="UniProtKB-KW"/>
</dbReference>
<dbReference type="EC" id="3.1.3.-" evidence="1"/>